<dbReference type="EMBL" id="CP078077">
    <property type="protein sequence ID" value="UPL14211.1"/>
    <property type="molecule type" value="Genomic_DNA"/>
</dbReference>
<proteinExistence type="predicted"/>
<evidence type="ECO:0000313" key="2">
    <source>
        <dbReference type="EMBL" id="UPL14211.1"/>
    </source>
</evidence>
<name>A0ABY4IQM7_9MICO</name>
<dbReference type="SMART" id="SM00421">
    <property type="entry name" value="HTH_LUXR"/>
    <property type="match status" value="1"/>
</dbReference>
<dbReference type="RefSeq" id="WP_247633362.1">
    <property type="nucleotide sequence ID" value="NZ_CP078077.1"/>
</dbReference>
<gene>
    <name evidence="2" type="ORF">KV396_06870</name>
</gene>
<dbReference type="InterPro" id="IPR036388">
    <property type="entry name" value="WH-like_DNA-bd_sf"/>
</dbReference>
<dbReference type="PRINTS" id="PR00038">
    <property type="entry name" value="HTHLUXR"/>
</dbReference>
<dbReference type="Proteomes" id="UP000831963">
    <property type="component" value="Chromosome"/>
</dbReference>
<dbReference type="Gene3D" id="1.10.10.10">
    <property type="entry name" value="Winged helix-like DNA-binding domain superfamily/Winged helix DNA-binding domain"/>
    <property type="match status" value="1"/>
</dbReference>
<evidence type="ECO:0000313" key="3">
    <source>
        <dbReference type="Proteomes" id="UP000831963"/>
    </source>
</evidence>
<accession>A0ABY4IQM7</accession>
<evidence type="ECO:0000259" key="1">
    <source>
        <dbReference type="PROSITE" id="PS50043"/>
    </source>
</evidence>
<sequence length="525" mass="57197">MSSDPLGDVRLRPSPDQVEHGLRRALDEEDWSSAVQLLGTHWSLLLDEHRELLDLALKAVPLGAFEQDARAAAVRDIRLHSSADAVDRMLGAATLPDADDTAKLESLARSERALSLLSVASSRMIALRVRGRMSRAIQLARLVEMFGRIAAVHQPALVHDRLPAALLQAGITRGLADDLPGATVGLRDAYERAHQSRVAYVERDAAGKSALFHALEGDIEQARSWLERHDDAPTADGWYRSRIALTADVARSLVAIEGLRSSEAQAAVRLLDQPVNAEQSWGPTVSYARLRYALAWGDRLSALDSLRSDRVRYAEWLGEGTTMGPLLAQGEVDLLLSLGQTRQARLVIDAQDDHLVNRVARAQLALVEGDVVGAARRAAATLGERQTIRARVKALTVHAVATDRRPGGMSAAESYSDLRAAIGERGLLFAALSVPADVRGPLDALLPPDHGARQVLPDPTDRVRLTPQQQHVLLGLERGLTVREIALESHLSTNTVKSHARALYRRLESTTRDEVIGRAYELGLL</sequence>
<reference evidence="2 3" key="1">
    <citation type="submission" date="2021-06" db="EMBL/GenBank/DDBJ databases">
        <title>Genome-based taxonomic framework of Microbacterium strains isolated from marine environment, the description of four new species and reclassification of four preexisting species.</title>
        <authorList>
            <person name="Lee S.D."/>
            <person name="Kim S.-M."/>
            <person name="Byeon Y.-S."/>
            <person name="Yang H.L."/>
            <person name="Kim I.S."/>
        </authorList>
    </citation>
    <scope>NUCLEOTIDE SEQUENCE [LARGE SCALE GENOMIC DNA]</scope>
    <source>
        <strain evidence="2 3">SSW1-36</strain>
    </source>
</reference>
<dbReference type="InterPro" id="IPR000792">
    <property type="entry name" value="Tscrpt_reg_LuxR_C"/>
</dbReference>
<feature type="domain" description="HTH luxR-type" evidence="1">
    <location>
        <begin position="458"/>
        <end position="523"/>
    </location>
</feature>
<dbReference type="PROSITE" id="PS50043">
    <property type="entry name" value="HTH_LUXR_2"/>
    <property type="match status" value="1"/>
</dbReference>
<organism evidence="2 3">
    <name type="scientific">Microbacterium galbinum</name>
    <dbReference type="NCBI Taxonomy" id="2851646"/>
    <lineage>
        <taxon>Bacteria</taxon>
        <taxon>Bacillati</taxon>
        <taxon>Actinomycetota</taxon>
        <taxon>Actinomycetes</taxon>
        <taxon>Micrococcales</taxon>
        <taxon>Microbacteriaceae</taxon>
        <taxon>Microbacterium</taxon>
    </lineage>
</organism>
<protein>
    <submittedName>
        <fullName evidence="2">LuxR C-terminal-related transcriptional regulator</fullName>
    </submittedName>
</protein>
<dbReference type="InterPro" id="IPR016032">
    <property type="entry name" value="Sig_transdc_resp-reg_C-effctor"/>
</dbReference>
<dbReference type="SUPFAM" id="SSF46894">
    <property type="entry name" value="C-terminal effector domain of the bipartite response regulators"/>
    <property type="match status" value="1"/>
</dbReference>
<keyword evidence="3" id="KW-1185">Reference proteome</keyword>
<dbReference type="Pfam" id="PF00196">
    <property type="entry name" value="GerE"/>
    <property type="match status" value="1"/>
</dbReference>